<feature type="non-terminal residue" evidence="3">
    <location>
        <position position="1"/>
    </location>
</feature>
<feature type="domain" description="CCHC-type" evidence="2">
    <location>
        <begin position="78"/>
        <end position="93"/>
    </location>
</feature>
<dbReference type="GO" id="GO:0003676">
    <property type="term" value="F:nucleic acid binding"/>
    <property type="evidence" value="ECO:0007669"/>
    <property type="project" value="InterPro"/>
</dbReference>
<reference evidence="3" key="2">
    <citation type="submission" date="2016-06" db="EMBL/GenBank/DDBJ databases">
        <title>The genome of a short-lived fish provides insights into sex chromosome evolution and the genetic control of aging.</title>
        <authorList>
            <person name="Reichwald K."/>
            <person name="Felder M."/>
            <person name="Petzold A."/>
            <person name="Koch P."/>
            <person name="Groth M."/>
            <person name="Platzer M."/>
        </authorList>
    </citation>
    <scope>NUCLEOTIDE SEQUENCE</scope>
    <source>
        <tissue evidence="3">Brain</tissue>
    </source>
</reference>
<name>A0A1A8NK83_9TELE</name>
<reference evidence="3" key="1">
    <citation type="submission" date="2016-05" db="EMBL/GenBank/DDBJ databases">
        <authorList>
            <person name="Lavstsen T."/>
            <person name="Jespersen J.S."/>
        </authorList>
    </citation>
    <scope>NUCLEOTIDE SEQUENCE</scope>
    <source>
        <tissue evidence="3">Brain</tissue>
    </source>
</reference>
<accession>A0A1A8NK83</accession>
<keyword evidence="1" id="KW-0479">Metal-binding</keyword>
<dbReference type="AlphaFoldDB" id="A0A1A8NK83"/>
<evidence type="ECO:0000259" key="2">
    <source>
        <dbReference type="PROSITE" id="PS50158"/>
    </source>
</evidence>
<keyword evidence="1" id="KW-0862">Zinc</keyword>
<gene>
    <name evidence="3" type="primary">Nfu_g_1_023666</name>
</gene>
<sequence>PCLILVYAVIHLGWDNRNKLEIDAVTAKHREQKRSTFKPRRERKYTTTDKTLNGRSCYRCGKIPAHGKGQCPAKETICHSCGTRGHFSKVCKSVKSAHVI</sequence>
<dbReference type="Gene3D" id="4.10.60.10">
    <property type="entry name" value="Zinc finger, CCHC-type"/>
    <property type="match status" value="1"/>
</dbReference>
<dbReference type="InterPro" id="IPR001878">
    <property type="entry name" value="Znf_CCHC"/>
</dbReference>
<dbReference type="SUPFAM" id="SSF57756">
    <property type="entry name" value="Retrovirus zinc finger-like domains"/>
    <property type="match status" value="1"/>
</dbReference>
<evidence type="ECO:0000313" key="3">
    <source>
        <dbReference type="EMBL" id="SBR69212.1"/>
    </source>
</evidence>
<organism evidence="3">
    <name type="scientific">Nothobranchius rachovii</name>
    <name type="common">bluefin notho</name>
    <dbReference type="NCBI Taxonomy" id="451742"/>
    <lineage>
        <taxon>Eukaryota</taxon>
        <taxon>Metazoa</taxon>
        <taxon>Chordata</taxon>
        <taxon>Craniata</taxon>
        <taxon>Vertebrata</taxon>
        <taxon>Euteleostomi</taxon>
        <taxon>Actinopterygii</taxon>
        <taxon>Neopterygii</taxon>
        <taxon>Teleostei</taxon>
        <taxon>Neoteleostei</taxon>
        <taxon>Acanthomorphata</taxon>
        <taxon>Ovalentaria</taxon>
        <taxon>Atherinomorphae</taxon>
        <taxon>Cyprinodontiformes</taxon>
        <taxon>Nothobranchiidae</taxon>
        <taxon>Nothobranchius</taxon>
    </lineage>
</organism>
<proteinExistence type="predicted"/>
<dbReference type="SMART" id="SM00343">
    <property type="entry name" value="ZnF_C2HC"/>
    <property type="match status" value="2"/>
</dbReference>
<feature type="non-terminal residue" evidence="3">
    <location>
        <position position="100"/>
    </location>
</feature>
<keyword evidence="1" id="KW-0863">Zinc-finger</keyword>
<dbReference type="InterPro" id="IPR036875">
    <property type="entry name" value="Znf_CCHC_sf"/>
</dbReference>
<dbReference type="PROSITE" id="PS50158">
    <property type="entry name" value="ZF_CCHC"/>
    <property type="match status" value="1"/>
</dbReference>
<dbReference type="EMBL" id="HAEH01002581">
    <property type="protein sequence ID" value="SBR69212.1"/>
    <property type="molecule type" value="Transcribed_RNA"/>
</dbReference>
<dbReference type="GO" id="GO:0008270">
    <property type="term" value="F:zinc ion binding"/>
    <property type="evidence" value="ECO:0007669"/>
    <property type="project" value="UniProtKB-KW"/>
</dbReference>
<evidence type="ECO:0000256" key="1">
    <source>
        <dbReference type="PROSITE-ProRule" id="PRU00047"/>
    </source>
</evidence>
<protein>
    <recommendedName>
        <fullName evidence="2">CCHC-type domain-containing protein</fullName>
    </recommendedName>
</protein>